<organism evidence="1 2">
    <name type="scientific">Acropora cervicornis</name>
    <name type="common">Staghorn coral</name>
    <dbReference type="NCBI Taxonomy" id="6130"/>
    <lineage>
        <taxon>Eukaryota</taxon>
        <taxon>Metazoa</taxon>
        <taxon>Cnidaria</taxon>
        <taxon>Anthozoa</taxon>
        <taxon>Hexacorallia</taxon>
        <taxon>Scleractinia</taxon>
        <taxon>Astrocoeniina</taxon>
        <taxon>Acroporidae</taxon>
        <taxon>Acropora</taxon>
    </lineage>
</organism>
<gene>
    <name evidence="1" type="ORF">P5673_030677</name>
</gene>
<keyword evidence="2" id="KW-1185">Reference proteome</keyword>
<comment type="caution">
    <text evidence="1">The sequence shown here is derived from an EMBL/GenBank/DDBJ whole genome shotgun (WGS) entry which is preliminary data.</text>
</comment>
<reference evidence="1" key="1">
    <citation type="journal article" date="2023" name="G3 (Bethesda)">
        <title>Whole genome assembly and annotation of the endangered Caribbean coral Acropora cervicornis.</title>
        <authorList>
            <person name="Selwyn J.D."/>
            <person name="Vollmer S.V."/>
        </authorList>
    </citation>
    <scope>NUCLEOTIDE SEQUENCE</scope>
    <source>
        <strain evidence="1">K2</strain>
    </source>
</reference>
<dbReference type="Proteomes" id="UP001249851">
    <property type="component" value="Unassembled WGS sequence"/>
</dbReference>
<evidence type="ECO:0000313" key="1">
    <source>
        <dbReference type="EMBL" id="KAK2549048.1"/>
    </source>
</evidence>
<protein>
    <submittedName>
        <fullName evidence="1">Uncharacterized protein</fullName>
    </submittedName>
</protein>
<dbReference type="AlphaFoldDB" id="A0AAD9UT81"/>
<sequence>MASFWEKTNANVKCSGTYEWTSLVGSDKTKLMELLQTQLEQNDIIYPETKQRVIKLWPYFCVLDDEDDYFDQGLIKSEATNVTAKGKKSRAKSPDWTEAETFDLLQARGPKYEKLRSASQQYEIA</sequence>
<dbReference type="EMBL" id="JARQWQ010000133">
    <property type="protein sequence ID" value="KAK2549048.1"/>
    <property type="molecule type" value="Genomic_DNA"/>
</dbReference>
<accession>A0AAD9UT81</accession>
<proteinExistence type="predicted"/>
<reference evidence="1" key="2">
    <citation type="journal article" date="2023" name="Science">
        <title>Genomic signatures of disease resistance in endangered staghorn corals.</title>
        <authorList>
            <person name="Vollmer S.V."/>
            <person name="Selwyn J.D."/>
            <person name="Despard B.A."/>
            <person name="Roesel C.L."/>
        </authorList>
    </citation>
    <scope>NUCLEOTIDE SEQUENCE</scope>
    <source>
        <strain evidence="1">K2</strain>
    </source>
</reference>
<evidence type="ECO:0000313" key="2">
    <source>
        <dbReference type="Proteomes" id="UP001249851"/>
    </source>
</evidence>
<name>A0AAD9UT81_ACRCE</name>